<name>A0AB34IHA2_PRYPA</name>
<dbReference type="Pfam" id="PF07690">
    <property type="entry name" value="MFS_1"/>
    <property type="match status" value="1"/>
</dbReference>
<dbReference type="InterPro" id="IPR036259">
    <property type="entry name" value="MFS_trans_sf"/>
</dbReference>
<evidence type="ECO:0000256" key="3">
    <source>
        <dbReference type="ARBA" id="ARBA00022692"/>
    </source>
</evidence>
<dbReference type="GO" id="GO:0016020">
    <property type="term" value="C:membrane"/>
    <property type="evidence" value="ECO:0007669"/>
    <property type="project" value="UniProtKB-SubCell"/>
</dbReference>
<feature type="transmembrane region" description="Helical" evidence="6">
    <location>
        <begin position="75"/>
        <end position="102"/>
    </location>
</feature>
<organism evidence="8 9">
    <name type="scientific">Prymnesium parvum</name>
    <name type="common">Toxic golden alga</name>
    <dbReference type="NCBI Taxonomy" id="97485"/>
    <lineage>
        <taxon>Eukaryota</taxon>
        <taxon>Haptista</taxon>
        <taxon>Haptophyta</taxon>
        <taxon>Prymnesiophyceae</taxon>
        <taxon>Prymnesiales</taxon>
        <taxon>Prymnesiaceae</taxon>
        <taxon>Prymnesium</taxon>
    </lineage>
</organism>
<keyword evidence="2" id="KW-0813">Transport</keyword>
<dbReference type="InterPro" id="IPR020846">
    <property type="entry name" value="MFS_dom"/>
</dbReference>
<evidence type="ECO:0000256" key="5">
    <source>
        <dbReference type="ARBA" id="ARBA00023136"/>
    </source>
</evidence>
<dbReference type="AlphaFoldDB" id="A0AB34IHA2"/>
<evidence type="ECO:0000256" key="1">
    <source>
        <dbReference type="ARBA" id="ARBA00004141"/>
    </source>
</evidence>
<dbReference type="GO" id="GO:0022857">
    <property type="term" value="F:transmembrane transporter activity"/>
    <property type="evidence" value="ECO:0007669"/>
    <property type="project" value="InterPro"/>
</dbReference>
<dbReference type="PANTHER" id="PTHR23504">
    <property type="entry name" value="MAJOR FACILITATOR SUPERFAMILY DOMAIN-CONTAINING PROTEIN 10"/>
    <property type="match status" value="1"/>
</dbReference>
<evidence type="ECO:0000256" key="4">
    <source>
        <dbReference type="ARBA" id="ARBA00022989"/>
    </source>
</evidence>
<dbReference type="PANTHER" id="PTHR23504:SF15">
    <property type="entry name" value="MAJOR FACILITATOR SUPERFAMILY (MFS) PROFILE DOMAIN-CONTAINING PROTEIN"/>
    <property type="match status" value="1"/>
</dbReference>
<evidence type="ECO:0000313" key="9">
    <source>
        <dbReference type="Proteomes" id="UP001515480"/>
    </source>
</evidence>
<accession>A0AB34IHA2</accession>
<keyword evidence="3 6" id="KW-0812">Transmembrane</keyword>
<dbReference type="InterPro" id="IPR001958">
    <property type="entry name" value="Tet-R_TetA/multi-R_MdtG-like"/>
</dbReference>
<protein>
    <recommendedName>
        <fullName evidence="7">Major facilitator superfamily (MFS) profile domain-containing protein</fullName>
    </recommendedName>
</protein>
<feature type="transmembrane region" description="Helical" evidence="6">
    <location>
        <begin position="259"/>
        <end position="277"/>
    </location>
</feature>
<evidence type="ECO:0000256" key="6">
    <source>
        <dbReference type="SAM" id="Phobius"/>
    </source>
</evidence>
<feature type="transmembrane region" description="Helical" evidence="6">
    <location>
        <begin position="12"/>
        <end position="35"/>
    </location>
</feature>
<feature type="transmembrane region" description="Helical" evidence="6">
    <location>
        <begin position="289"/>
        <end position="313"/>
    </location>
</feature>
<comment type="caution">
    <text evidence="8">The sequence shown here is derived from an EMBL/GenBank/DDBJ whole genome shotgun (WGS) entry which is preliminary data.</text>
</comment>
<dbReference type="InterPro" id="IPR005829">
    <property type="entry name" value="Sugar_transporter_CS"/>
</dbReference>
<dbReference type="Proteomes" id="UP001515480">
    <property type="component" value="Unassembled WGS sequence"/>
</dbReference>
<feature type="transmembrane region" description="Helical" evidence="6">
    <location>
        <begin position="173"/>
        <end position="191"/>
    </location>
</feature>
<feature type="transmembrane region" description="Helical" evidence="6">
    <location>
        <begin position="41"/>
        <end position="63"/>
    </location>
</feature>
<feature type="transmembrane region" description="Helical" evidence="6">
    <location>
        <begin position="141"/>
        <end position="161"/>
    </location>
</feature>
<dbReference type="Gene3D" id="1.20.1250.20">
    <property type="entry name" value="MFS general substrate transporter like domains"/>
    <property type="match status" value="1"/>
</dbReference>
<feature type="domain" description="Major facilitator superfamily (MFS) profile" evidence="7">
    <location>
        <begin position="9"/>
        <end position="466"/>
    </location>
</feature>
<feature type="transmembrane region" description="Helical" evidence="6">
    <location>
        <begin position="349"/>
        <end position="373"/>
    </location>
</feature>
<evidence type="ECO:0000256" key="2">
    <source>
        <dbReference type="ARBA" id="ARBA00022448"/>
    </source>
</evidence>
<keyword evidence="4 6" id="KW-1133">Transmembrane helix</keyword>
<dbReference type="PRINTS" id="PR01035">
    <property type="entry name" value="TCRTETA"/>
</dbReference>
<keyword evidence="9" id="KW-1185">Reference proteome</keyword>
<dbReference type="PROSITE" id="PS50850">
    <property type="entry name" value="MFS"/>
    <property type="match status" value="1"/>
</dbReference>
<evidence type="ECO:0000313" key="8">
    <source>
        <dbReference type="EMBL" id="KAL1499270.1"/>
    </source>
</evidence>
<comment type="subcellular location">
    <subcellularLocation>
        <location evidence="1">Membrane</location>
        <topology evidence="1">Multi-pass membrane protein</topology>
    </subcellularLocation>
</comment>
<proteinExistence type="predicted"/>
<keyword evidence="5 6" id="KW-0472">Membrane</keyword>
<dbReference type="InterPro" id="IPR011701">
    <property type="entry name" value="MFS"/>
</dbReference>
<dbReference type="PROSITE" id="PS00216">
    <property type="entry name" value="SUGAR_TRANSPORT_1"/>
    <property type="match status" value="1"/>
</dbReference>
<evidence type="ECO:0000259" key="7">
    <source>
        <dbReference type="PROSITE" id="PS50850"/>
    </source>
</evidence>
<gene>
    <name evidence="8" type="ORF">AB1Y20_011480</name>
</gene>
<reference evidence="8 9" key="1">
    <citation type="journal article" date="2024" name="Science">
        <title>Giant polyketide synthase enzymes in the biosynthesis of giant marine polyether toxins.</title>
        <authorList>
            <person name="Fallon T.R."/>
            <person name="Shende V.V."/>
            <person name="Wierzbicki I.H."/>
            <person name="Pendleton A.L."/>
            <person name="Watervoot N.F."/>
            <person name="Auber R.P."/>
            <person name="Gonzalez D.J."/>
            <person name="Wisecaver J.H."/>
            <person name="Moore B.S."/>
        </authorList>
    </citation>
    <scope>NUCLEOTIDE SEQUENCE [LARGE SCALE GENOMIC DNA]</scope>
    <source>
        <strain evidence="8 9">12B1</strain>
    </source>
</reference>
<dbReference type="EMBL" id="JBGBPQ010000025">
    <property type="protein sequence ID" value="KAL1499270.1"/>
    <property type="molecule type" value="Genomic_DNA"/>
</dbReference>
<dbReference type="SUPFAM" id="SSF103473">
    <property type="entry name" value="MFS general substrate transporter"/>
    <property type="match status" value="1"/>
</dbReference>
<sequence>MSSPGVQRGVQTVAFILFLDAVAGALGVSVLPYFVTSLGGTAAQFGAILSTFAAANVVASLWIGAASDMFGRKALLLLSLAGLALGFALTAAASSVFMLTIARGTLGFFAGVGSTGRAYVADVCPAEERAALMARLSGLMMFGYAGGPPLGAAISAAAAALGLGGAATLRAPFAVGCGGALLALLVAAAALPSVRQTGAPPPPPPPPPGGGGVRAAGGVALLLLASALGQPATACFLVLQPLLIADAFGWGAAHFSLMMSAYILAMAVVQIALFEGVQKRPILSVRQVGLLRLGVLAFIGSSPIVPVAIARLASGNLGYMMGLASTAEQIGRVFAPTLLSAVYGWSPAASFQLTAALLLCGALSYAAAIALVGDGGDSQRPPRSFKRAAELVRQQLAVARAFWDVMRKGPPAEGHAALQRKLTEHALAVEGVFFLTRSRHDTEMSATNYEEAPAGEGSRNHERELL</sequence>